<gene>
    <name evidence="2" type="ORF">ACFQ5L_10325</name>
</gene>
<evidence type="ECO:0000259" key="1">
    <source>
        <dbReference type="Pfam" id="PF12873"/>
    </source>
</evidence>
<name>A0ABW4C4N3_9LACO</name>
<feature type="domain" description="DUF3825" evidence="1">
    <location>
        <begin position="35"/>
        <end position="268"/>
    </location>
</feature>
<keyword evidence="3" id="KW-1185">Reference proteome</keyword>
<evidence type="ECO:0000313" key="2">
    <source>
        <dbReference type="EMBL" id="MFD1421334.1"/>
    </source>
</evidence>
<dbReference type="Pfam" id="PF12873">
    <property type="entry name" value="DUF3825"/>
    <property type="match status" value="1"/>
</dbReference>
<sequence>MMTISMTQKMTTNLFDFAWCGNSYTTSWDQHIQNLATLVRPEDWGPQNQVLKNYISYTFENLAIAVNHGRVTAETYLPTTSYGMCCCFNTGLFTQYDEPIYAYFKRNELEAVQAWYLKGFKTANASELLSFEALPQRMNYLTDPADFILDTQLPWRMNLQHILGDEKNIGQLPRILQQTTDREIVLQLFNGALQSTKKRLTANYNLAVPNSFHGQIQLLVPIWFGQKAAPDLVLALSRENGCYVGRTCLTPAMAYRSARLIAAPTVPWMLAIKESKSFSTSCQ</sequence>
<dbReference type="InterPro" id="IPR024437">
    <property type="entry name" value="DUF3825"/>
</dbReference>
<comment type="caution">
    <text evidence="2">The sequence shown here is derived from an EMBL/GenBank/DDBJ whole genome shotgun (WGS) entry which is preliminary data.</text>
</comment>
<dbReference type="RefSeq" id="WP_137636200.1">
    <property type="nucleotide sequence ID" value="NZ_BJDL01000036.1"/>
</dbReference>
<accession>A0ABW4C4N3</accession>
<protein>
    <submittedName>
        <fullName evidence="2">DUF3825 domain-containing protein</fullName>
    </submittedName>
</protein>
<evidence type="ECO:0000313" key="3">
    <source>
        <dbReference type="Proteomes" id="UP001597188"/>
    </source>
</evidence>
<dbReference type="EMBL" id="JBHTOJ010000037">
    <property type="protein sequence ID" value="MFD1421334.1"/>
    <property type="molecule type" value="Genomic_DNA"/>
</dbReference>
<dbReference type="Proteomes" id="UP001597188">
    <property type="component" value="Unassembled WGS sequence"/>
</dbReference>
<reference evidence="3" key="1">
    <citation type="journal article" date="2019" name="Int. J. Syst. Evol. Microbiol.">
        <title>The Global Catalogue of Microorganisms (GCM) 10K type strain sequencing project: providing services to taxonomists for standard genome sequencing and annotation.</title>
        <authorList>
            <consortium name="The Broad Institute Genomics Platform"/>
            <consortium name="The Broad Institute Genome Sequencing Center for Infectious Disease"/>
            <person name="Wu L."/>
            <person name="Ma J."/>
        </authorList>
    </citation>
    <scope>NUCLEOTIDE SEQUENCE [LARGE SCALE GENOMIC DNA]</scope>
    <source>
        <strain evidence="3">CCM 8931</strain>
    </source>
</reference>
<proteinExistence type="predicted"/>
<organism evidence="2 3">
    <name type="scientific">Lactiplantibacillus songbeiensis</name>
    <dbReference type="NCBI Taxonomy" id="2559920"/>
    <lineage>
        <taxon>Bacteria</taxon>
        <taxon>Bacillati</taxon>
        <taxon>Bacillota</taxon>
        <taxon>Bacilli</taxon>
        <taxon>Lactobacillales</taxon>
        <taxon>Lactobacillaceae</taxon>
        <taxon>Lactiplantibacillus</taxon>
    </lineage>
</organism>